<dbReference type="Proteomes" id="UP001620295">
    <property type="component" value="Unassembled WGS sequence"/>
</dbReference>
<organism evidence="1 2">
    <name type="scientific">Streptomyces milbemycinicus</name>
    <dbReference type="NCBI Taxonomy" id="476552"/>
    <lineage>
        <taxon>Bacteria</taxon>
        <taxon>Bacillati</taxon>
        <taxon>Actinomycetota</taxon>
        <taxon>Actinomycetes</taxon>
        <taxon>Kitasatosporales</taxon>
        <taxon>Streptomycetaceae</taxon>
        <taxon>Streptomyces</taxon>
    </lineage>
</organism>
<dbReference type="EMBL" id="JBJDQH010000012">
    <property type="protein sequence ID" value="MFK4269897.1"/>
    <property type="molecule type" value="Genomic_DNA"/>
</dbReference>
<evidence type="ECO:0000313" key="2">
    <source>
        <dbReference type="Proteomes" id="UP001620295"/>
    </source>
</evidence>
<evidence type="ECO:0000313" key="1">
    <source>
        <dbReference type="EMBL" id="MFK4269897.1"/>
    </source>
</evidence>
<keyword evidence="2" id="KW-1185">Reference proteome</keyword>
<sequence>MFADEGGVPEHLQDDQASLERYRAEHPRVDLVLLARSALHAVPAHVRRRVGDSAHRVVLTATAAG</sequence>
<name>A0ABW8LVF4_9ACTN</name>
<proteinExistence type="predicted"/>
<protein>
    <submittedName>
        <fullName evidence="1">Uncharacterized protein</fullName>
    </submittedName>
</protein>
<dbReference type="RefSeq" id="WP_358634892.1">
    <property type="nucleotide sequence ID" value="NZ_JBFAEV010000006.1"/>
</dbReference>
<accession>A0ABW8LVF4</accession>
<comment type="caution">
    <text evidence="1">The sequence shown here is derived from an EMBL/GenBank/DDBJ whole genome shotgun (WGS) entry which is preliminary data.</text>
</comment>
<gene>
    <name evidence="1" type="ORF">ACI2L5_33925</name>
</gene>
<reference evidence="1 2" key="1">
    <citation type="submission" date="2024-11" db="EMBL/GenBank/DDBJ databases">
        <title>The Natural Products Discovery Center: Release of the First 8490 Sequenced Strains for Exploring Actinobacteria Biosynthetic Diversity.</title>
        <authorList>
            <person name="Kalkreuter E."/>
            <person name="Kautsar S.A."/>
            <person name="Yang D."/>
            <person name="Bader C.D."/>
            <person name="Teijaro C.N."/>
            <person name="Fluegel L."/>
            <person name="Davis C.M."/>
            <person name="Simpson J.R."/>
            <person name="Lauterbach L."/>
            <person name="Steele A.D."/>
            <person name="Gui C."/>
            <person name="Meng S."/>
            <person name="Li G."/>
            <person name="Viehrig K."/>
            <person name="Ye F."/>
            <person name="Su P."/>
            <person name="Kiefer A.F."/>
            <person name="Nichols A."/>
            <person name="Cepeda A.J."/>
            <person name="Yan W."/>
            <person name="Fan B."/>
            <person name="Jiang Y."/>
            <person name="Adhikari A."/>
            <person name="Zheng C.-J."/>
            <person name="Schuster L."/>
            <person name="Cowan T.M."/>
            <person name="Smanski M.J."/>
            <person name="Chevrette M.G."/>
            <person name="De Carvalho L.P.S."/>
            <person name="Shen B."/>
        </authorList>
    </citation>
    <scope>NUCLEOTIDE SEQUENCE [LARGE SCALE GENOMIC DNA]</scope>
    <source>
        <strain evidence="1 2">NPDC020863</strain>
    </source>
</reference>